<dbReference type="Gene3D" id="3.40.50.1980">
    <property type="entry name" value="Nitrogenase molybdenum iron protein domain"/>
    <property type="match status" value="2"/>
</dbReference>
<dbReference type="GO" id="GO:0030288">
    <property type="term" value="C:outer membrane-bounded periplasmic space"/>
    <property type="evidence" value="ECO:0007669"/>
    <property type="project" value="TreeGrafter"/>
</dbReference>
<name>A0A3A1YJB3_9GAMM</name>
<dbReference type="InterPro" id="IPR002491">
    <property type="entry name" value="ABC_transptr_periplasmic_BD"/>
</dbReference>
<dbReference type="AlphaFoldDB" id="A0A3A1YJB3"/>
<evidence type="ECO:0000259" key="6">
    <source>
        <dbReference type="PROSITE" id="PS50983"/>
    </source>
</evidence>
<comment type="similarity">
    <text evidence="2">Belongs to the bacterial solute-binding protein 8 family.</text>
</comment>
<comment type="subcellular location">
    <subcellularLocation>
        <location evidence="1">Cell envelope</location>
    </subcellularLocation>
</comment>
<dbReference type="PANTHER" id="PTHR30532">
    <property type="entry name" value="IRON III DICITRATE-BINDING PERIPLASMIC PROTEIN"/>
    <property type="match status" value="1"/>
</dbReference>
<protein>
    <recommendedName>
        <fullName evidence="6">Fe/B12 periplasmic-binding domain-containing protein</fullName>
    </recommendedName>
</protein>
<dbReference type="SUPFAM" id="SSF53807">
    <property type="entry name" value="Helical backbone' metal receptor"/>
    <property type="match status" value="1"/>
</dbReference>
<evidence type="ECO:0000256" key="3">
    <source>
        <dbReference type="ARBA" id="ARBA00022448"/>
    </source>
</evidence>
<keyword evidence="4" id="KW-0410">Iron transport</keyword>
<keyword evidence="4" id="KW-0408">Iron</keyword>
<evidence type="ECO:0000256" key="1">
    <source>
        <dbReference type="ARBA" id="ARBA00004196"/>
    </source>
</evidence>
<keyword evidence="8" id="KW-1185">Reference proteome</keyword>
<keyword evidence="3" id="KW-0813">Transport</keyword>
<dbReference type="OrthoDB" id="63946at2"/>
<dbReference type="Proteomes" id="UP000265916">
    <property type="component" value="Unassembled WGS sequence"/>
</dbReference>
<evidence type="ECO:0000313" key="8">
    <source>
        <dbReference type="Proteomes" id="UP000265916"/>
    </source>
</evidence>
<evidence type="ECO:0000256" key="5">
    <source>
        <dbReference type="ARBA" id="ARBA00022729"/>
    </source>
</evidence>
<dbReference type="GO" id="GO:1901678">
    <property type="term" value="P:iron coordination entity transport"/>
    <property type="evidence" value="ECO:0007669"/>
    <property type="project" value="UniProtKB-ARBA"/>
</dbReference>
<evidence type="ECO:0000313" key="7">
    <source>
        <dbReference type="EMBL" id="RIY37526.1"/>
    </source>
</evidence>
<evidence type="ECO:0000256" key="2">
    <source>
        <dbReference type="ARBA" id="ARBA00008814"/>
    </source>
</evidence>
<dbReference type="PROSITE" id="PS50983">
    <property type="entry name" value="FE_B12_PBP"/>
    <property type="match status" value="1"/>
</dbReference>
<keyword evidence="5" id="KW-0732">Signal</keyword>
<dbReference type="CDD" id="cd01140">
    <property type="entry name" value="FatB"/>
    <property type="match status" value="1"/>
</dbReference>
<dbReference type="RefSeq" id="WP_119531506.1">
    <property type="nucleotide sequence ID" value="NZ_JBHSSP010000001.1"/>
</dbReference>
<feature type="domain" description="Fe/B12 periplasmic-binding" evidence="6">
    <location>
        <begin position="41"/>
        <end position="305"/>
    </location>
</feature>
<evidence type="ECO:0000256" key="4">
    <source>
        <dbReference type="ARBA" id="ARBA00022496"/>
    </source>
</evidence>
<gene>
    <name evidence="7" type="ORF">CKF58_04765</name>
</gene>
<organism evidence="7 8">
    <name type="scientific">Psittacicella hinzii</name>
    <dbReference type="NCBI Taxonomy" id="2028575"/>
    <lineage>
        <taxon>Bacteria</taxon>
        <taxon>Pseudomonadati</taxon>
        <taxon>Pseudomonadota</taxon>
        <taxon>Gammaproteobacteria</taxon>
        <taxon>Pasteurellales</taxon>
        <taxon>Psittacicellaceae</taxon>
        <taxon>Psittacicella</taxon>
    </lineage>
</organism>
<comment type="caution">
    <text evidence="7">The sequence shown here is derived from an EMBL/GenBank/DDBJ whole genome shotgun (WGS) entry which is preliminary data.</text>
</comment>
<reference evidence="7 8" key="1">
    <citation type="submission" date="2017-08" db="EMBL/GenBank/DDBJ databases">
        <title>Reclassification of Bisgaard taxon 37 and 44.</title>
        <authorList>
            <person name="Christensen H."/>
        </authorList>
    </citation>
    <scope>NUCLEOTIDE SEQUENCE [LARGE SCALE GENOMIC DNA]</scope>
    <source>
        <strain evidence="7 8">111</strain>
    </source>
</reference>
<sequence>MKNLVKFTVTSLVGLACVQGSYALTVDTPTGKQTLPDNPQRIVILDLGAADNLVTLGQQNRVVGIVDSKFFPAYLKTTYTNGKFKNVGTLVQPDLEAIANLNPDLIIVSGRQVKIYDQLKQIAPIYNVSLDNVKPYESIVDNFKTIAQLTGTENKAKELLTALDKKVEALKAQTSNQKALVVLVNDRKMSGFGEGSRFSLVYKFGFTPAVNIGDASSRHGTELNYELINKADPRFLFVVDRTAALSENKGNARDTLDNDLVKATSAGKNNGIVYLNSVVWYLAFGGYQGTTEIVDELSTALKNSK</sequence>
<proteinExistence type="inferred from homology"/>
<accession>A0A3A1YJB3</accession>
<dbReference type="PROSITE" id="PS51257">
    <property type="entry name" value="PROKAR_LIPOPROTEIN"/>
    <property type="match status" value="1"/>
</dbReference>
<dbReference type="InterPro" id="IPR033870">
    <property type="entry name" value="FatB"/>
</dbReference>
<dbReference type="EMBL" id="NRJG01000084">
    <property type="protein sequence ID" value="RIY37526.1"/>
    <property type="molecule type" value="Genomic_DNA"/>
</dbReference>
<dbReference type="PANTHER" id="PTHR30532:SF28">
    <property type="entry name" value="PETROBACTIN-BINDING PROTEIN YCLQ"/>
    <property type="match status" value="1"/>
</dbReference>
<dbReference type="Pfam" id="PF01497">
    <property type="entry name" value="Peripla_BP_2"/>
    <property type="match status" value="1"/>
</dbReference>
<keyword evidence="4" id="KW-0406">Ion transport</keyword>
<dbReference type="InterPro" id="IPR051313">
    <property type="entry name" value="Bact_iron-sidero_bind"/>
</dbReference>